<dbReference type="InterPro" id="IPR019309">
    <property type="entry name" value="WASHC3"/>
</dbReference>
<feature type="region of interest" description="Disordered" evidence="2">
    <location>
        <begin position="1544"/>
        <end position="1570"/>
    </location>
</feature>
<feature type="region of interest" description="Disordered" evidence="2">
    <location>
        <begin position="2203"/>
        <end position="2269"/>
    </location>
</feature>
<keyword evidence="6" id="KW-1185">Reference proteome</keyword>
<dbReference type="InterPro" id="IPR011990">
    <property type="entry name" value="TPR-like_helical_dom_sf"/>
</dbReference>
<dbReference type="GO" id="GO:0043022">
    <property type="term" value="F:ribosome binding"/>
    <property type="evidence" value="ECO:0007669"/>
    <property type="project" value="TreeGrafter"/>
</dbReference>
<dbReference type="RefSeq" id="XP_009034552.1">
    <property type="nucleotide sequence ID" value="XM_009036304.1"/>
</dbReference>
<protein>
    <recommendedName>
        <fullName evidence="7">PH domain-containing protein</fullName>
    </recommendedName>
</protein>
<dbReference type="SUPFAM" id="SSF101447">
    <property type="entry name" value="Formin homology 2 domain (FH2 domain)"/>
    <property type="match status" value="1"/>
</dbReference>
<feature type="region of interest" description="Disordered" evidence="2">
    <location>
        <begin position="1009"/>
        <end position="1060"/>
    </location>
</feature>
<dbReference type="Pfam" id="PF02181">
    <property type="entry name" value="FH2"/>
    <property type="match status" value="1"/>
</dbReference>
<dbReference type="InterPro" id="IPR001849">
    <property type="entry name" value="PH_domain"/>
</dbReference>
<dbReference type="PROSITE" id="PS51444">
    <property type="entry name" value="FH2"/>
    <property type="match status" value="1"/>
</dbReference>
<feature type="domain" description="PH" evidence="3">
    <location>
        <begin position="156"/>
        <end position="281"/>
    </location>
</feature>
<feature type="compositionally biased region" description="Basic residues" evidence="2">
    <location>
        <begin position="2220"/>
        <end position="2235"/>
    </location>
</feature>
<name>F0Y168_AURAN</name>
<dbReference type="Pfam" id="PF00169">
    <property type="entry name" value="PH"/>
    <property type="match status" value="2"/>
</dbReference>
<dbReference type="InParanoid" id="F0Y168"/>
<feature type="compositionally biased region" description="Basic and acidic residues" evidence="2">
    <location>
        <begin position="2251"/>
        <end position="2269"/>
    </location>
</feature>
<dbReference type="SMART" id="SM00498">
    <property type="entry name" value="FH2"/>
    <property type="match status" value="1"/>
</dbReference>
<dbReference type="InterPro" id="IPR026270">
    <property type="entry name" value="SRP72"/>
</dbReference>
<feature type="region of interest" description="Disordered" evidence="2">
    <location>
        <begin position="782"/>
        <end position="830"/>
    </location>
</feature>
<feature type="region of interest" description="Disordered" evidence="2">
    <location>
        <begin position="2143"/>
        <end position="2164"/>
    </location>
</feature>
<feature type="compositionally biased region" description="Basic and acidic residues" evidence="2">
    <location>
        <begin position="782"/>
        <end position="796"/>
    </location>
</feature>
<dbReference type="CDD" id="cd00821">
    <property type="entry name" value="PH"/>
    <property type="match status" value="2"/>
</dbReference>
<feature type="coiled-coil region" evidence="1">
    <location>
        <begin position="1503"/>
        <end position="1541"/>
    </location>
</feature>
<evidence type="ECO:0000256" key="1">
    <source>
        <dbReference type="SAM" id="Coils"/>
    </source>
</evidence>
<dbReference type="GO" id="GO:0006614">
    <property type="term" value="P:SRP-dependent cotranslational protein targeting to membrane"/>
    <property type="evidence" value="ECO:0007669"/>
    <property type="project" value="InterPro"/>
</dbReference>
<dbReference type="Proteomes" id="UP000002729">
    <property type="component" value="Unassembled WGS sequence"/>
</dbReference>
<dbReference type="SUPFAM" id="SSF48452">
    <property type="entry name" value="TPR-like"/>
    <property type="match status" value="1"/>
</dbReference>
<dbReference type="PROSITE" id="PS50003">
    <property type="entry name" value="PH_DOMAIN"/>
    <property type="match status" value="3"/>
</dbReference>
<dbReference type="InterPro" id="IPR042201">
    <property type="entry name" value="FH2_Formin_sf"/>
</dbReference>
<keyword evidence="1" id="KW-0175">Coiled coil</keyword>
<evidence type="ECO:0000259" key="4">
    <source>
        <dbReference type="PROSITE" id="PS51444"/>
    </source>
</evidence>
<dbReference type="Gene3D" id="2.30.29.30">
    <property type="entry name" value="Pleckstrin-homology domain (PH domain)/Phosphotyrosine-binding domain (PTB)"/>
    <property type="match status" value="3"/>
</dbReference>
<dbReference type="GO" id="GO:0005786">
    <property type="term" value="C:signal recognition particle, endoplasmic reticulum targeting"/>
    <property type="evidence" value="ECO:0007669"/>
    <property type="project" value="TreeGrafter"/>
</dbReference>
<feature type="compositionally biased region" description="Pro residues" evidence="2">
    <location>
        <begin position="1016"/>
        <end position="1056"/>
    </location>
</feature>
<gene>
    <name evidence="5" type="ORF">AURANDRAFT_62257</name>
</gene>
<dbReference type="KEGG" id="aaf:AURANDRAFT_62257"/>
<feature type="compositionally biased region" description="Acidic residues" evidence="2">
    <location>
        <begin position="818"/>
        <end position="828"/>
    </location>
</feature>
<evidence type="ECO:0000259" key="3">
    <source>
        <dbReference type="PROSITE" id="PS50003"/>
    </source>
</evidence>
<dbReference type="InterPro" id="IPR011993">
    <property type="entry name" value="PH-like_dom_sf"/>
</dbReference>
<dbReference type="eggNOG" id="KOG2376">
    <property type="taxonomic scope" value="Eukaryota"/>
</dbReference>
<proteinExistence type="predicted"/>
<dbReference type="Gene3D" id="1.20.58.2220">
    <property type="entry name" value="Formin, FH2 domain"/>
    <property type="match status" value="1"/>
</dbReference>
<dbReference type="GO" id="GO:0008312">
    <property type="term" value="F:7S RNA binding"/>
    <property type="evidence" value="ECO:0007669"/>
    <property type="project" value="TreeGrafter"/>
</dbReference>
<dbReference type="InterPro" id="IPR015425">
    <property type="entry name" value="FH2_Formin"/>
</dbReference>
<dbReference type="SUPFAM" id="SSF50729">
    <property type="entry name" value="PH domain-like"/>
    <property type="match status" value="3"/>
</dbReference>
<dbReference type="OrthoDB" id="5421607at2759"/>
<reference evidence="5 6" key="1">
    <citation type="journal article" date="2011" name="Proc. Natl. Acad. Sci. U.S.A.">
        <title>Niche of harmful alga Aureococcus anophagefferens revealed through ecogenomics.</title>
        <authorList>
            <person name="Gobler C.J."/>
            <person name="Berry D.L."/>
            <person name="Dyhrman S.T."/>
            <person name="Wilhelm S.W."/>
            <person name="Salamov A."/>
            <person name="Lobanov A.V."/>
            <person name="Zhang Y."/>
            <person name="Collier J.L."/>
            <person name="Wurch L.L."/>
            <person name="Kustka A.B."/>
            <person name="Dill B.D."/>
            <person name="Shah M."/>
            <person name="VerBerkmoes N.C."/>
            <person name="Kuo A."/>
            <person name="Terry A."/>
            <person name="Pangilinan J."/>
            <person name="Lindquist E.A."/>
            <person name="Lucas S."/>
            <person name="Paulsen I.T."/>
            <person name="Hattenrath-Lehmann T.K."/>
            <person name="Talmage S.C."/>
            <person name="Walker E.A."/>
            <person name="Koch F."/>
            <person name="Burson A.M."/>
            <person name="Marcoval M.A."/>
            <person name="Tang Y.Z."/>
            <person name="Lecleir G.R."/>
            <person name="Coyne K.J."/>
            <person name="Berg G.M."/>
            <person name="Bertrand E.M."/>
            <person name="Saito M.A."/>
            <person name="Gladyshev V.N."/>
            <person name="Grigoriev I.V."/>
        </authorList>
    </citation>
    <scope>NUCLEOTIDE SEQUENCE [LARGE SCALE GENOMIC DNA]</scope>
    <source>
        <strain evidence="6">CCMP 1984</strain>
    </source>
</reference>
<dbReference type="PANTHER" id="PTHR14094">
    <property type="entry name" value="SIGNAL RECOGNITION PARTICLE 72"/>
    <property type="match status" value="1"/>
</dbReference>
<feature type="region of interest" description="Disordered" evidence="2">
    <location>
        <begin position="929"/>
        <end position="988"/>
    </location>
</feature>
<dbReference type="Gene3D" id="1.25.40.10">
    <property type="entry name" value="Tetratricopeptide repeat domain"/>
    <property type="match status" value="1"/>
</dbReference>
<dbReference type="GO" id="GO:0071203">
    <property type="term" value="C:WASH complex"/>
    <property type="evidence" value="ECO:0007669"/>
    <property type="project" value="InterPro"/>
</dbReference>
<dbReference type="GeneID" id="20223807"/>
<evidence type="ECO:0000313" key="6">
    <source>
        <dbReference type="Proteomes" id="UP000002729"/>
    </source>
</evidence>
<evidence type="ECO:0000256" key="2">
    <source>
        <dbReference type="SAM" id="MobiDB-lite"/>
    </source>
</evidence>
<dbReference type="EMBL" id="GL833123">
    <property type="protein sequence ID" value="EGB10992.1"/>
    <property type="molecule type" value="Genomic_DNA"/>
</dbReference>
<feature type="region of interest" description="Disordered" evidence="2">
    <location>
        <begin position="871"/>
        <end position="890"/>
    </location>
</feature>
<dbReference type="PANTHER" id="PTHR14094:SF9">
    <property type="entry name" value="SIGNAL RECOGNITION PARTICLE SUBUNIT SRP72"/>
    <property type="match status" value="1"/>
</dbReference>
<feature type="domain" description="PH" evidence="3">
    <location>
        <begin position="346"/>
        <end position="457"/>
    </location>
</feature>
<feature type="compositionally biased region" description="Acidic residues" evidence="2">
    <location>
        <begin position="938"/>
        <end position="947"/>
    </location>
</feature>
<feature type="domain" description="FH2" evidence="4">
    <location>
        <begin position="1127"/>
        <end position="1532"/>
    </location>
</feature>
<dbReference type="SMART" id="SM00233">
    <property type="entry name" value="PH"/>
    <property type="match status" value="3"/>
</dbReference>
<evidence type="ECO:0008006" key="7">
    <source>
        <dbReference type="Google" id="ProtNLM"/>
    </source>
</evidence>
<dbReference type="Pfam" id="PF10152">
    <property type="entry name" value="CCDC53"/>
    <property type="match status" value="1"/>
</dbReference>
<organism evidence="6">
    <name type="scientific">Aureococcus anophagefferens</name>
    <name type="common">Harmful bloom alga</name>
    <dbReference type="NCBI Taxonomy" id="44056"/>
    <lineage>
        <taxon>Eukaryota</taxon>
        <taxon>Sar</taxon>
        <taxon>Stramenopiles</taxon>
        <taxon>Ochrophyta</taxon>
        <taxon>Pelagophyceae</taxon>
        <taxon>Pelagomonadales</taxon>
        <taxon>Pelagomonadaceae</taxon>
        <taxon>Aureococcus</taxon>
    </lineage>
</organism>
<feature type="domain" description="PH" evidence="3">
    <location>
        <begin position="23"/>
        <end position="134"/>
    </location>
</feature>
<evidence type="ECO:0000313" key="5">
    <source>
        <dbReference type="EMBL" id="EGB10992.1"/>
    </source>
</evidence>
<accession>F0Y168</accession>
<sequence length="2664" mass="281226">MAEPVVEYDTYGPPRTSAFASSNPGLSGWLYKSSGGKRTILVKFDRRWFVLDGAVLRYYASDSLETEKGAIPLGDVVEVKTLVQGSATFGTFPPAECRFELVTSARNWVLAVDPKEDINALKKTWVDGISAATGLVPRRSGLSFYAASAGRDAARRGAHSGFLWMRKANKKLGWKERLVALDGDVLRVFKEQRGARICVAEIGPLAGCVVERVSASGRWTTKKTFLRFLVTLASGETLELARGRAEFDRRFARSGPKLSSSACGAETARDEWLERLQAASEGAGEAAAGAAAAATPPKGDYGDPASCEIFSEHGTFGFLKCARCGVPRASHWRCEPAACPGLPPCGAKRSGWLLVRKRKDVVASVVASNWKRRYARLAGSELRWYHSDDVAEADARHVVDAETRLYAAEDTGATVSQDAEGVEQFLVVVAGGQRLTLAAESKDERAGWLAALLEATTWAYDAREWRAARAEARCAEDAAATDDAFALRARAQAAPRPAVGTFDERGAASRFLKLAQRLEASDADGLRGAAAQVAARVCATLRRTTAAAWGRRRDAACGGAPVYLGPDPDPDARAHAAPCARCLVALLREPACALALCGDGDLSGMLGWPDGDDAPPSAPVALLLDCALLSFAPSSLAAFPSPDAAAAAAAAARTLVALAGLAASGRDGFEAVAAGLRALGADDAGEPFAALKRRLYDAAAAFAAPSKRCSLADGGAPLDAATRPSWGFAYAAALADVLCATVVHGSARGPDRRRRLRLRCELRACGVDAALTELRAACRPHLEGAPRRRPRKEPSPTKKRRSFKAWMSKKVGGSDAPAADDGDDDDGAEGLSRGAAARAVFDLLDDADARLLDDEDVERLRLGAAATCAGDARARRGALQGRKRERTSQLQRLLARPFSTRALEALAAKLDREGVFAASSDGAKGLLRLLGGGRPSSEDSDDDENDADDRSGALMRRVSRRRPRDDGGDDGLLERPRASTLRSRADTTLTNADAAEAVAAALGAATKAARDAEAEAPPPPGAAAPAAPPAAPPAVPAVLPPAPPPPAAAPPPPPEPKGFTDGEVAALRAAKKGDATYGKYVRLLEMKMPEAMLALKMKAEGLDPAVLGIGAAASAPKLAPRLRGPPPPPLRAVARKLKPLWWEPLDTATYAQTWWASAVFDDARRAVEAHLASLEAAFAASSSRVAIKEPNSKRAADELSALDGKRHQSVAIGLRKLRERKLESGAAVAAALDAETLTEEDVALVRRCALPEAAAADAAELAALKALKPQADAGAGALREGDAWVLDARTACPRLRPRLAVAAAKLSAPLRLLAAAEQTDRRAFAVEAVQHSEPLKDVLKIALLAGNACNHDAKARLAAGVGVAAGLSKLALVKGGKPYKSLVHFVVQCLADDDPRYGGHVAALETLAAVLADVDRDDAATLDELYGDLDGDASTARSEADAADDAALRSWAAWLGDRLADLRAARSAADGAAAALMRSFGDGGAFGEGDAPAQWFKVLRTCLQALLAARDDLLEERAREARREEREVKEAARRRARHRRDEAFDVDDLFPPKRPTPLRSAFGNQPGSDLQAELARKLGARRAGIGSATPKGLGDAADLAADFADVLDGAGEGDDDDEDSDWCRTDDAEALSKARDGLEKACRAEAYNKIIKKADEVLKLAPLDGDAIQAKAVALAKKDKCAEALAAAKDGGEALQGLRAYCHYRLGDLDDALECCRSMGEKDEGTCHVEAQVLYKQGDYAGAAGIYEGLLGDGRERGDADRRELEANYYAACCLAKEGARALNTLEPPAQPEEHYELAYNRGCCEAAAGAHATAKASLTAAHAGCERANEDATASERWDELAPFAAQLAHVEQLLGESDAAAERCKALLKEKPADAAVCCAAANTLVAARGGAAELFDSHKRLRPYASGALPVPPPMEGAFRHNWAGVLCAMGKVDDAEKFLADKPFADDAAACEAELLLAFTRAEGATKGKGAKKKAGKKKKDDDDGVDVVAVVQASMAKLSATGVDCARLAVVLAQVLAQKEQYAEAARALADSSVGSTLDGCLARADYLEKGGLLDEAKAALDDATIAGADDAFAVAATRLRLRDVSGAKAALAAVPEEGNEARLCILAAFYDADEAERLAALLPDDPAMEEAKDVDAQALLDAPAPRSNRPRDRDLKFAPTQLSPEEIEAAAELRRQAALKRRAKKRVAYLAKLEAAGKYDPKNPPTPDPERWIPKKQRSYNRRGRKNKGKFVGAQGGDSNAKDQGAYHHEQEEERRAKAKAKRDAERRYEVALRGRGGFPATVTLYESSTLAELADEARRALFPDVAGGEVFFVDAAAGRPIYRDGAVLVASLAREPLTFDARVVAAPRWRVEVRLALRLLGALAAARRAAAVDEATYAHLGDARAIDATRAPPGVSDAVFQLLPQAAREACVRASRRALPRLHEPPREPAAAAPADPDAILLCYEDHDAAAAYDGDGPVYRPCQAAGKGDRLHCYVSIGGEPVLFPYARLVHDAAGVRNVRVSSVLTNVRKGLARLAREAVLGTTRVADAAREAARVAGDFAPRHRALAAKSEAELAAEARGADVARQCAAPVADDAAADARAAALLPRAAAGCLGAARELAALRRDQLGLREAQAAQADRFLAHHEKARFAGAVRFAATLERDADGPIVDRIVGFL</sequence>